<keyword evidence="6" id="KW-0663">Pyridoxal phosphate</keyword>
<dbReference type="Proteomes" id="UP000198346">
    <property type="component" value="Unassembled WGS sequence"/>
</dbReference>
<keyword evidence="5 8" id="KW-0808">Transferase</keyword>
<evidence type="ECO:0000313" key="9">
    <source>
        <dbReference type="Proteomes" id="UP000198346"/>
    </source>
</evidence>
<dbReference type="NCBIfam" id="NF006719">
    <property type="entry name" value="PRK09257.1"/>
    <property type="match status" value="1"/>
</dbReference>
<organism evidence="8 9">
    <name type="scientific">Amphiplicatus metriothermophilus</name>
    <dbReference type="NCBI Taxonomy" id="1519374"/>
    <lineage>
        <taxon>Bacteria</taxon>
        <taxon>Pseudomonadati</taxon>
        <taxon>Pseudomonadota</taxon>
        <taxon>Alphaproteobacteria</taxon>
        <taxon>Parvularculales</taxon>
        <taxon>Parvularculaceae</taxon>
        <taxon>Amphiplicatus</taxon>
    </lineage>
</organism>
<dbReference type="SUPFAM" id="SSF53383">
    <property type="entry name" value="PLP-dependent transferases"/>
    <property type="match status" value="1"/>
</dbReference>
<dbReference type="PANTHER" id="PTHR11879:SF22">
    <property type="entry name" value="ASPARTATE AMINOTRANSFERASE, MITOCHONDRIAL"/>
    <property type="match status" value="1"/>
</dbReference>
<dbReference type="CDD" id="cd00609">
    <property type="entry name" value="AAT_like"/>
    <property type="match status" value="1"/>
</dbReference>
<dbReference type="PRINTS" id="PR00799">
    <property type="entry name" value="TRANSAMINASE"/>
</dbReference>
<dbReference type="GO" id="GO:0004838">
    <property type="term" value="F:L-tyrosine-2-oxoglutarate transaminase activity"/>
    <property type="evidence" value="ECO:0007669"/>
    <property type="project" value="TreeGrafter"/>
</dbReference>
<dbReference type="GO" id="GO:0042802">
    <property type="term" value="F:identical protein binding"/>
    <property type="evidence" value="ECO:0007669"/>
    <property type="project" value="TreeGrafter"/>
</dbReference>
<gene>
    <name evidence="8" type="ORF">SAMN06297382_1382</name>
</gene>
<dbReference type="Gene3D" id="3.90.1150.10">
    <property type="entry name" value="Aspartate Aminotransferase, domain 1"/>
    <property type="match status" value="1"/>
</dbReference>
<accession>A0A239PQZ5</accession>
<dbReference type="InterPro" id="IPR000796">
    <property type="entry name" value="Asp_trans"/>
</dbReference>
<dbReference type="InterPro" id="IPR004839">
    <property type="entry name" value="Aminotransferase_I/II_large"/>
</dbReference>
<sequence>MFADVKPLPPDPILGLSKLFVDDPRERKIDLGVGVFRAADNTTPVLKAVKIAEQRLLERQATKAYAPPAGVPGFVEGAARLVFGEDSPVLRDGRSAGVQTPGGCGALRVGAEILRRLEAGTVYVGAPTWPNHAPLLTEAGLKLEMIPYYDAQARAIEFDGFIAAVEKLGPGDVLLVHGACHNPTGADLDRAQIDAIIETADRRGFLPFVDLAYHGFAAGLDDDAYIVREMARRLPELLVSYSCSKNFGLYRERTGALLIVGETGERAGAIQSHALNVARGMYSMPPAHGGSIVAEILQSPELEAKWRDELAHMRDTVKANRRLLARTAAEMQLGDALAYIEGQNGMFSLLPLSEKQVLAMREKHGVYMTGNARINLCGVNAGNVAHLCEAYRDVTQG</sequence>
<feature type="domain" description="Aminotransferase class I/classII large" evidence="7">
    <location>
        <begin position="27"/>
        <end position="390"/>
    </location>
</feature>
<dbReference type="PANTHER" id="PTHR11879">
    <property type="entry name" value="ASPARTATE AMINOTRANSFERASE"/>
    <property type="match status" value="1"/>
</dbReference>
<dbReference type="GO" id="GO:0033585">
    <property type="term" value="P:L-phenylalanine biosynthetic process from chorismate via phenylpyruvate"/>
    <property type="evidence" value="ECO:0007669"/>
    <property type="project" value="TreeGrafter"/>
</dbReference>
<comment type="subunit">
    <text evidence="3">Homodimer.</text>
</comment>
<dbReference type="GO" id="GO:0005829">
    <property type="term" value="C:cytosol"/>
    <property type="evidence" value="ECO:0007669"/>
    <property type="project" value="TreeGrafter"/>
</dbReference>
<comment type="cofactor">
    <cofactor evidence="1">
        <name>pyridoxal 5'-phosphate</name>
        <dbReference type="ChEBI" id="CHEBI:597326"/>
    </cofactor>
</comment>
<dbReference type="OrthoDB" id="9766445at2"/>
<protein>
    <submittedName>
        <fullName evidence="8">Aspartate aminotransferase</fullName>
    </submittedName>
</protein>
<keyword evidence="9" id="KW-1185">Reference proteome</keyword>
<evidence type="ECO:0000256" key="5">
    <source>
        <dbReference type="ARBA" id="ARBA00022679"/>
    </source>
</evidence>
<evidence type="ECO:0000256" key="6">
    <source>
        <dbReference type="ARBA" id="ARBA00022898"/>
    </source>
</evidence>
<evidence type="ECO:0000256" key="2">
    <source>
        <dbReference type="ARBA" id="ARBA00007441"/>
    </source>
</evidence>
<evidence type="ECO:0000256" key="1">
    <source>
        <dbReference type="ARBA" id="ARBA00001933"/>
    </source>
</evidence>
<dbReference type="GO" id="GO:0004069">
    <property type="term" value="F:L-aspartate:2-oxoglutarate aminotransferase activity"/>
    <property type="evidence" value="ECO:0007669"/>
    <property type="project" value="TreeGrafter"/>
</dbReference>
<evidence type="ECO:0000256" key="4">
    <source>
        <dbReference type="ARBA" id="ARBA00022576"/>
    </source>
</evidence>
<name>A0A239PQZ5_9PROT</name>
<dbReference type="InterPro" id="IPR015424">
    <property type="entry name" value="PyrdxlP-dep_Trfase"/>
</dbReference>
<dbReference type="AlphaFoldDB" id="A0A239PQZ5"/>
<dbReference type="GO" id="GO:0030170">
    <property type="term" value="F:pyridoxal phosphate binding"/>
    <property type="evidence" value="ECO:0007669"/>
    <property type="project" value="InterPro"/>
</dbReference>
<dbReference type="EMBL" id="FZQA01000002">
    <property type="protein sequence ID" value="SNT72342.1"/>
    <property type="molecule type" value="Genomic_DNA"/>
</dbReference>
<reference evidence="8 9" key="1">
    <citation type="submission" date="2017-07" db="EMBL/GenBank/DDBJ databases">
        <authorList>
            <person name="Sun Z.S."/>
            <person name="Albrecht U."/>
            <person name="Echele G."/>
            <person name="Lee C.C."/>
        </authorList>
    </citation>
    <scope>NUCLEOTIDE SEQUENCE [LARGE SCALE GENOMIC DNA]</scope>
    <source>
        <strain evidence="8 9">CGMCC 1.12710</strain>
    </source>
</reference>
<dbReference type="InterPro" id="IPR015422">
    <property type="entry name" value="PyrdxlP-dep_Trfase_small"/>
</dbReference>
<dbReference type="Pfam" id="PF00155">
    <property type="entry name" value="Aminotran_1_2"/>
    <property type="match status" value="1"/>
</dbReference>
<proteinExistence type="inferred from homology"/>
<evidence type="ECO:0000313" key="8">
    <source>
        <dbReference type="EMBL" id="SNT72342.1"/>
    </source>
</evidence>
<dbReference type="Gene3D" id="3.40.640.10">
    <property type="entry name" value="Type I PLP-dependent aspartate aminotransferase-like (Major domain)"/>
    <property type="match status" value="1"/>
</dbReference>
<keyword evidence="4 8" id="KW-0032">Aminotransferase</keyword>
<dbReference type="RefSeq" id="WP_089411844.1">
    <property type="nucleotide sequence ID" value="NZ_FZQA01000002.1"/>
</dbReference>
<evidence type="ECO:0000259" key="7">
    <source>
        <dbReference type="Pfam" id="PF00155"/>
    </source>
</evidence>
<comment type="similarity">
    <text evidence="2">Belongs to the class-I pyridoxal-phosphate-dependent aminotransferase family.</text>
</comment>
<dbReference type="InterPro" id="IPR015421">
    <property type="entry name" value="PyrdxlP-dep_Trfase_major"/>
</dbReference>
<evidence type="ECO:0000256" key="3">
    <source>
        <dbReference type="ARBA" id="ARBA00011738"/>
    </source>
</evidence>